<evidence type="ECO:0000256" key="3">
    <source>
        <dbReference type="SAM" id="Phobius"/>
    </source>
</evidence>
<proteinExistence type="predicted"/>
<organism evidence="5 6">
    <name type="scientific">Ramazzottius varieornatus</name>
    <name type="common">Water bear</name>
    <name type="synonym">Tardigrade</name>
    <dbReference type="NCBI Taxonomy" id="947166"/>
    <lineage>
        <taxon>Eukaryota</taxon>
        <taxon>Metazoa</taxon>
        <taxon>Ecdysozoa</taxon>
        <taxon>Tardigrada</taxon>
        <taxon>Eutardigrada</taxon>
        <taxon>Parachela</taxon>
        <taxon>Hypsibioidea</taxon>
        <taxon>Ramazzottiidae</taxon>
        <taxon>Ramazzottius</taxon>
    </lineage>
</organism>
<feature type="transmembrane region" description="Helical" evidence="3">
    <location>
        <begin position="396"/>
        <end position="419"/>
    </location>
</feature>
<evidence type="ECO:0000259" key="4">
    <source>
        <dbReference type="PROSITE" id="PS50850"/>
    </source>
</evidence>
<keyword evidence="3" id="KW-0812">Transmembrane</keyword>
<dbReference type="PANTHER" id="PTHR11360:SF284">
    <property type="entry name" value="EG:103B4.3 PROTEIN-RELATED"/>
    <property type="match status" value="1"/>
</dbReference>
<feature type="domain" description="Major facilitator superfamily (MFS) profile" evidence="4">
    <location>
        <begin position="79"/>
        <end position="481"/>
    </location>
</feature>
<feature type="transmembrane region" description="Helical" evidence="3">
    <location>
        <begin position="457"/>
        <end position="477"/>
    </location>
</feature>
<keyword evidence="3" id="KW-0472">Membrane</keyword>
<dbReference type="GO" id="GO:0016020">
    <property type="term" value="C:membrane"/>
    <property type="evidence" value="ECO:0007669"/>
    <property type="project" value="UniProtKB-SubCell"/>
</dbReference>
<dbReference type="InterPro" id="IPR036259">
    <property type="entry name" value="MFS_trans_sf"/>
</dbReference>
<keyword evidence="3" id="KW-1133">Transmembrane helix</keyword>
<name>A0A1D1VF33_RAMVA</name>
<sequence>MPRMKHKMNHLGDSSDISSAASNGKLGNHTNQLPAIAEEKAERRQSKPRLSVVHGRLISDGLQTDETSGPGECGYGWVIVGAAFLCSFIVDGIANAFGMYLIEFKDLYPDQSESVLSWIGSLLVGCYLCMGPIACGLADSFGYRIIITSGSLVAAAGFLISAFVSNVHILFLTFGVIGGIGFGLIYSPSIMCVCSYFKEKSALAVGLAVCGSSVGGMVFPLFVQILLEEYGWQGSMLFLSGIALQCCIAGALMCCPKKPPPVVITLSTPGRLTPCLPPLLHQALMDMANLGIYMNPTFLAYSLASFVGSVAFLTPSFFLPDYAFKSYEGLDKETAAVVMTAVCGAGIFGRIFFGYLADHPNFDALGIHNVCIFTSGVMLALVPSCQSFTMLLIDGVFYGFFIAPYISLMSTILTSRLGLKLLPSAFGQTQLIAGVASMVGPPLHGMLGQHFNHEVPFYFAGGAWIMASMLATTIFFFPERLATRPPSAVPSSSDINGRTSAMLLV</sequence>
<feature type="transmembrane region" description="Helical" evidence="3">
    <location>
        <begin position="334"/>
        <end position="353"/>
    </location>
</feature>
<feature type="transmembrane region" description="Helical" evidence="3">
    <location>
        <begin position="292"/>
        <end position="314"/>
    </location>
</feature>
<dbReference type="STRING" id="947166.A0A1D1VF33"/>
<dbReference type="OrthoDB" id="2213137at2759"/>
<dbReference type="AlphaFoldDB" id="A0A1D1VF33"/>
<evidence type="ECO:0000256" key="1">
    <source>
        <dbReference type="ARBA" id="ARBA00004141"/>
    </source>
</evidence>
<protein>
    <recommendedName>
        <fullName evidence="4">Major facilitator superfamily (MFS) profile domain-containing protein</fullName>
    </recommendedName>
</protein>
<dbReference type="GO" id="GO:0008028">
    <property type="term" value="F:monocarboxylic acid transmembrane transporter activity"/>
    <property type="evidence" value="ECO:0007669"/>
    <property type="project" value="TreeGrafter"/>
</dbReference>
<comment type="subcellular location">
    <subcellularLocation>
        <location evidence="1">Membrane</location>
        <topology evidence="1">Multi-pass membrane protein</topology>
    </subcellularLocation>
</comment>
<dbReference type="EMBL" id="BDGG01000004">
    <property type="protein sequence ID" value="GAU97108.1"/>
    <property type="molecule type" value="Genomic_DNA"/>
</dbReference>
<dbReference type="InterPro" id="IPR020846">
    <property type="entry name" value="MFS_dom"/>
</dbReference>
<gene>
    <name evidence="5" type="primary">RvY_08461-1</name>
    <name evidence="5" type="synonym">RvY_08461.1</name>
    <name evidence="5" type="ORF">RvY_08461</name>
</gene>
<dbReference type="Proteomes" id="UP000186922">
    <property type="component" value="Unassembled WGS sequence"/>
</dbReference>
<feature type="transmembrane region" description="Helical" evidence="3">
    <location>
        <begin position="145"/>
        <end position="163"/>
    </location>
</feature>
<feature type="transmembrane region" description="Helical" evidence="3">
    <location>
        <begin position="114"/>
        <end position="138"/>
    </location>
</feature>
<feature type="transmembrane region" description="Helical" evidence="3">
    <location>
        <begin position="77"/>
        <end position="102"/>
    </location>
</feature>
<dbReference type="InterPro" id="IPR050327">
    <property type="entry name" value="Proton-linked_MCT"/>
</dbReference>
<reference evidence="5 6" key="1">
    <citation type="journal article" date="2016" name="Nat. Commun.">
        <title>Extremotolerant tardigrade genome and improved radiotolerance of human cultured cells by tardigrade-unique protein.</title>
        <authorList>
            <person name="Hashimoto T."/>
            <person name="Horikawa D.D."/>
            <person name="Saito Y."/>
            <person name="Kuwahara H."/>
            <person name="Kozuka-Hata H."/>
            <person name="Shin-I T."/>
            <person name="Minakuchi Y."/>
            <person name="Ohishi K."/>
            <person name="Motoyama A."/>
            <person name="Aizu T."/>
            <person name="Enomoto A."/>
            <person name="Kondo K."/>
            <person name="Tanaka S."/>
            <person name="Hara Y."/>
            <person name="Koshikawa S."/>
            <person name="Sagara H."/>
            <person name="Miura T."/>
            <person name="Yokobori S."/>
            <person name="Miyagawa K."/>
            <person name="Suzuki Y."/>
            <person name="Kubo T."/>
            <person name="Oyama M."/>
            <person name="Kohara Y."/>
            <person name="Fujiyama A."/>
            <person name="Arakawa K."/>
            <person name="Katayama T."/>
            <person name="Toyoda A."/>
            <person name="Kunieda T."/>
        </authorList>
    </citation>
    <scope>NUCLEOTIDE SEQUENCE [LARGE SCALE GENOMIC DNA]</scope>
    <source>
        <strain evidence="5 6">YOKOZUNA-1</strain>
    </source>
</reference>
<evidence type="ECO:0000313" key="5">
    <source>
        <dbReference type="EMBL" id="GAU97108.1"/>
    </source>
</evidence>
<accession>A0A1D1VF33</accession>
<evidence type="ECO:0000256" key="2">
    <source>
        <dbReference type="SAM" id="MobiDB-lite"/>
    </source>
</evidence>
<dbReference type="Pfam" id="PF07690">
    <property type="entry name" value="MFS_1"/>
    <property type="match status" value="1"/>
</dbReference>
<dbReference type="SUPFAM" id="SSF103473">
    <property type="entry name" value="MFS general substrate transporter"/>
    <property type="match status" value="1"/>
</dbReference>
<feature type="region of interest" description="Disordered" evidence="2">
    <location>
        <begin position="1"/>
        <end position="24"/>
    </location>
</feature>
<dbReference type="CDD" id="cd17352">
    <property type="entry name" value="MFS_MCT_SLC16"/>
    <property type="match status" value="1"/>
</dbReference>
<feature type="transmembrane region" description="Helical" evidence="3">
    <location>
        <begin position="235"/>
        <end position="255"/>
    </location>
</feature>
<keyword evidence="6" id="KW-1185">Reference proteome</keyword>
<feature type="transmembrane region" description="Helical" evidence="3">
    <location>
        <begin position="365"/>
        <end position="384"/>
    </location>
</feature>
<evidence type="ECO:0000313" key="6">
    <source>
        <dbReference type="Proteomes" id="UP000186922"/>
    </source>
</evidence>
<dbReference type="Gene3D" id="1.20.1250.20">
    <property type="entry name" value="MFS general substrate transporter like domains"/>
    <property type="match status" value="2"/>
</dbReference>
<dbReference type="InterPro" id="IPR011701">
    <property type="entry name" value="MFS"/>
</dbReference>
<dbReference type="PROSITE" id="PS50850">
    <property type="entry name" value="MFS"/>
    <property type="match status" value="1"/>
</dbReference>
<feature type="transmembrane region" description="Helical" evidence="3">
    <location>
        <begin position="202"/>
        <end position="223"/>
    </location>
</feature>
<dbReference type="PANTHER" id="PTHR11360">
    <property type="entry name" value="MONOCARBOXYLATE TRANSPORTER"/>
    <property type="match status" value="1"/>
</dbReference>
<feature type="transmembrane region" description="Helical" evidence="3">
    <location>
        <begin position="169"/>
        <end position="190"/>
    </location>
</feature>
<comment type="caution">
    <text evidence="5">The sequence shown here is derived from an EMBL/GenBank/DDBJ whole genome shotgun (WGS) entry which is preliminary data.</text>
</comment>